<organism evidence="2 3">
    <name type="scientific">Pseudomonas aegrilactucae</name>
    <dbReference type="NCBI Taxonomy" id="2854028"/>
    <lineage>
        <taxon>Bacteria</taxon>
        <taxon>Pseudomonadati</taxon>
        <taxon>Pseudomonadota</taxon>
        <taxon>Gammaproteobacteria</taxon>
        <taxon>Pseudomonadales</taxon>
        <taxon>Pseudomonadaceae</taxon>
        <taxon>Pseudomonas</taxon>
    </lineage>
</organism>
<keyword evidence="3" id="KW-1185">Reference proteome</keyword>
<protein>
    <submittedName>
        <fullName evidence="2">Restriction endonuclease subunit S</fullName>
        <ecNumber evidence="2">3.1.21.-</ecNumber>
    </submittedName>
</protein>
<dbReference type="InterPro" id="IPR052021">
    <property type="entry name" value="Type-I_RS_S_subunit"/>
</dbReference>
<dbReference type="Pfam" id="PF01420">
    <property type="entry name" value="Methylase_S"/>
    <property type="match status" value="1"/>
</dbReference>
<sequence>MTDIQKRSVVPQLRFPKFRDAAAWEVKSLGQLFSIGSGRDYKQLGAGDIPVYGSGGYMLSVDDYLYNGESVCIGRKGTINNPFLLSGKFWTVDTLFYTHSFNDCLPRFVFGYFQKIDWLKHNEAGGVPSLSKSIIEKIKVAVPKGDEQEVIADCLSALDELLTAEVQKLDALKLHKKKFSAAVIPLRR</sequence>
<keyword evidence="2" id="KW-0378">Hydrolase</keyword>
<proteinExistence type="predicted"/>
<evidence type="ECO:0000313" key="2">
    <source>
        <dbReference type="EMBL" id="MBV6290449.1"/>
    </source>
</evidence>
<accession>A0A9Q3AGF1</accession>
<dbReference type="EMBL" id="JAHTBI010000155">
    <property type="protein sequence ID" value="MBV6290449.1"/>
    <property type="molecule type" value="Genomic_DNA"/>
</dbReference>
<evidence type="ECO:0000313" key="3">
    <source>
        <dbReference type="Proteomes" id="UP001106592"/>
    </source>
</evidence>
<feature type="domain" description="Type I restriction modification DNA specificity" evidence="1">
    <location>
        <begin position="24"/>
        <end position="173"/>
    </location>
</feature>
<dbReference type="EC" id="3.1.21.-" evidence="2"/>
<dbReference type="GO" id="GO:0003677">
    <property type="term" value="F:DNA binding"/>
    <property type="evidence" value="ECO:0007669"/>
    <property type="project" value="InterPro"/>
</dbReference>
<dbReference type="RefSeq" id="WP_217978438.1">
    <property type="nucleotide sequence ID" value="NZ_JAHTBI010000155.1"/>
</dbReference>
<dbReference type="GO" id="GO:0016787">
    <property type="term" value="F:hydrolase activity"/>
    <property type="evidence" value="ECO:0007669"/>
    <property type="project" value="UniProtKB-KW"/>
</dbReference>
<dbReference type="AlphaFoldDB" id="A0A9Q3AGF1"/>
<evidence type="ECO:0000259" key="1">
    <source>
        <dbReference type="Pfam" id="PF01420"/>
    </source>
</evidence>
<keyword evidence="2" id="KW-0540">Nuclease</keyword>
<comment type="caution">
    <text evidence="2">The sequence shown here is derived from an EMBL/GenBank/DDBJ whole genome shotgun (WGS) entry which is preliminary data.</text>
</comment>
<dbReference type="CDD" id="cd17288">
    <property type="entry name" value="RMtype1_S_LlaAI06ORF1089P_TRD1-CR1_like"/>
    <property type="match status" value="1"/>
</dbReference>
<dbReference type="Proteomes" id="UP001106592">
    <property type="component" value="Unassembled WGS sequence"/>
</dbReference>
<dbReference type="PANTHER" id="PTHR30408">
    <property type="entry name" value="TYPE-1 RESTRICTION ENZYME ECOKI SPECIFICITY PROTEIN"/>
    <property type="match status" value="1"/>
</dbReference>
<keyword evidence="2" id="KW-0255">Endonuclease</keyword>
<reference evidence="2" key="1">
    <citation type="journal article" date="2022" name="Int. J. Syst. Evol. Microbiol.">
        <title>Pseudomonas aegrilactucae sp. nov. and Pseudomonas morbosilactucae sp. nov., pathogens causing bacterial rot of lettuce in Japan.</title>
        <authorList>
            <person name="Sawada H."/>
            <person name="Fujikawa T."/>
            <person name="Satou M."/>
        </authorList>
    </citation>
    <scope>NUCLEOTIDE SEQUENCE</scope>
    <source>
        <strain evidence="2">MAFF 301350</strain>
    </source>
</reference>
<reference evidence="2" key="2">
    <citation type="journal article" date="2023" name="Plant Pathol.">
        <title>Dismantling and reorganizing Pseudomonas marginalis sensu#lato.</title>
        <authorList>
            <person name="Sawada H."/>
            <person name="Fujikawa T."/>
            <person name="Satou M."/>
        </authorList>
    </citation>
    <scope>NUCLEOTIDE SEQUENCE</scope>
    <source>
        <strain evidence="2">MAFF 301350</strain>
    </source>
</reference>
<dbReference type="InterPro" id="IPR000055">
    <property type="entry name" value="Restrct_endonuc_typeI_TRD"/>
</dbReference>
<dbReference type="GO" id="GO:0004519">
    <property type="term" value="F:endonuclease activity"/>
    <property type="evidence" value="ECO:0007669"/>
    <property type="project" value="UniProtKB-KW"/>
</dbReference>
<name>A0A9Q3AGF1_9PSED</name>
<dbReference type="PANTHER" id="PTHR30408:SF12">
    <property type="entry name" value="TYPE I RESTRICTION ENZYME MJAVIII SPECIFICITY SUBUNIT"/>
    <property type="match status" value="1"/>
</dbReference>
<gene>
    <name evidence="2" type="ORF">KUO17_26120</name>
</gene>